<dbReference type="CDD" id="cd07505">
    <property type="entry name" value="HAD_BPGM-like"/>
    <property type="match status" value="1"/>
</dbReference>
<dbReference type="SFLD" id="SFLDG01129">
    <property type="entry name" value="C1.5:_HAD__Beta-PGM__Phosphata"/>
    <property type="match status" value="1"/>
</dbReference>
<evidence type="ECO:0000313" key="6">
    <source>
        <dbReference type="EMBL" id="RHW46289.1"/>
    </source>
</evidence>
<gene>
    <name evidence="6" type="ORF">DS832_05885</name>
</gene>
<proteinExistence type="inferred from homology"/>
<dbReference type="NCBIfam" id="TIGR01509">
    <property type="entry name" value="HAD-SF-IA-v3"/>
    <property type="match status" value="1"/>
</dbReference>
<dbReference type="InterPro" id="IPR006439">
    <property type="entry name" value="HAD-SF_hydro_IA"/>
</dbReference>
<dbReference type="PRINTS" id="PR00413">
    <property type="entry name" value="HADHALOGNASE"/>
</dbReference>
<dbReference type="Gene3D" id="3.40.50.1000">
    <property type="entry name" value="HAD superfamily/HAD-like"/>
    <property type="match status" value="1"/>
</dbReference>
<dbReference type="PANTHER" id="PTHR46193">
    <property type="entry name" value="6-PHOSPHOGLUCONATE PHOSPHATASE"/>
    <property type="match status" value="1"/>
</dbReference>
<comment type="similarity">
    <text evidence="2">Belongs to the HAD-like hydrolase superfamily. CbbY/CbbZ/Gph/YieH family.</text>
</comment>
<evidence type="ECO:0000256" key="2">
    <source>
        <dbReference type="ARBA" id="ARBA00006171"/>
    </source>
</evidence>
<dbReference type="SFLD" id="SFLDG01135">
    <property type="entry name" value="C1.5.6:_HAD__Beta-PGM__Phospha"/>
    <property type="match status" value="1"/>
</dbReference>
<keyword evidence="5" id="KW-0119">Carbohydrate metabolism</keyword>
<dbReference type="SFLD" id="SFLDS00003">
    <property type="entry name" value="Haloacid_Dehalogenase"/>
    <property type="match status" value="1"/>
</dbReference>
<dbReference type="Pfam" id="PF13419">
    <property type="entry name" value="HAD_2"/>
    <property type="match status" value="1"/>
</dbReference>
<protein>
    <submittedName>
        <fullName evidence="6">HAD family phosphatase</fullName>
    </submittedName>
</protein>
<dbReference type="AlphaFoldDB" id="A0A3R6UUW4"/>
<dbReference type="Gene3D" id="1.10.150.240">
    <property type="entry name" value="Putative phosphatase, domain 2"/>
    <property type="match status" value="1"/>
</dbReference>
<evidence type="ECO:0000256" key="4">
    <source>
        <dbReference type="ARBA" id="ARBA00022842"/>
    </source>
</evidence>
<dbReference type="InterPro" id="IPR023214">
    <property type="entry name" value="HAD_sf"/>
</dbReference>
<dbReference type="InterPro" id="IPR051600">
    <property type="entry name" value="Beta-PGM-like"/>
</dbReference>
<dbReference type="RefSeq" id="WP_118910775.1">
    <property type="nucleotide sequence ID" value="NZ_QOCS01000013.1"/>
</dbReference>
<name>A0A3R6UUW4_9LACO</name>
<dbReference type="InterPro" id="IPR023198">
    <property type="entry name" value="PGP-like_dom2"/>
</dbReference>
<dbReference type="InterPro" id="IPR036412">
    <property type="entry name" value="HAD-like_sf"/>
</dbReference>
<dbReference type="InterPro" id="IPR041492">
    <property type="entry name" value="HAD_2"/>
</dbReference>
<accession>A0A3R6UUW4</accession>
<evidence type="ECO:0000256" key="1">
    <source>
        <dbReference type="ARBA" id="ARBA00001946"/>
    </source>
</evidence>
<evidence type="ECO:0000313" key="7">
    <source>
        <dbReference type="Proteomes" id="UP000284822"/>
    </source>
</evidence>
<dbReference type="GO" id="GO:0003824">
    <property type="term" value="F:catalytic activity"/>
    <property type="evidence" value="ECO:0007669"/>
    <property type="project" value="UniProtKB-ARBA"/>
</dbReference>
<sequence length="214" mass="25201">MIKAFIFDMDGVLVNSEEMYFYRRMEFFNKIHVIPDSKQISDYLECSNERVWELLVNDPIRREQLKQQYFDYQKQHPINYKNYINDGVEQFLKTLQKHHITMILASAGARTDIVGMLNDCKIKHYFNLILSGEEVKHNKPVPDIYLEALDKSGLDKQECIVIEDSKYGIQAAKKAGIETWALKPQNYTVDQSQANYVFKSFIKLNQKIINENFE</sequence>
<evidence type="ECO:0000256" key="5">
    <source>
        <dbReference type="ARBA" id="ARBA00023277"/>
    </source>
</evidence>
<comment type="caution">
    <text evidence="6">The sequence shown here is derived from an EMBL/GenBank/DDBJ whole genome shotgun (WGS) entry which is preliminary data.</text>
</comment>
<comment type="cofactor">
    <cofactor evidence="1">
        <name>Mg(2+)</name>
        <dbReference type="ChEBI" id="CHEBI:18420"/>
    </cofactor>
</comment>
<dbReference type="EMBL" id="QOCS01000013">
    <property type="protein sequence ID" value="RHW46289.1"/>
    <property type="molecule type" value="Genomic_DNA"/>
</dbReference>
<keyword evidence="3" id="KW-0479">Metal-binding</keyword>
<dbReference type="PANTHER" id="PTHR46193:SF18">
    <property type="entry name" value="HEXITOL PHOSPHATASE B"/>
    <property type="match status" value="1"/>
</dbReference>
<keyword evidence="4" id="KW-0460">Magnesium</keyword>
<dbReference type="Proteomes" id="UP000284822">
    <property type="component" value="Unassembled WGS sequence"/>
</dbReference>
<dbReference type="GO" id="GO:0046872">
    <property type="term" value="F:metal ion binding"/>
    <property type="evidence" value="ECO:0007669"/>
    <property type="project" value="UniProtKB-KW"/>
</dbReference>
<reference evidence="6 7" key="1">
    <citation type="submission" date="2018-07" db="EMBL/GenBank/DDBJ databases">
        <title>Genome sequences of six Lactobacillus spp. isolated from bumble bee guts.</title>
        <authorList>
            <person name="Motta E.V.S."/>
            <person name="Moran N.A."/>
        </authorList>
    </citation>
    <scope>NUCLEOTIDE SEQUENCE [LARGE SCALE GENOMIC DNA]</scope>
    <source>
        <strain evidence="6 7">LV-8.1</strain>
    </source>
</reference>
<dbReference type="SUPFAM" id="SSF56784">
    <property type="entry name" value="HAD-like"/>
    <property type="match status" value="1"/>
</dbReference>
<organism evidence="6 7">
    <name type="scientific">Bombilactobacillus bombi</name>
    <dbReference type="NCBI Taxonomy" id="1303590"/>
    <lineage>
        <taxon>Bacteria</taxon>
        <taxon>Bacillati</taxon>
        <taxon>Bacillota</taxon>
        <taxon>Bacilli</taxon>
        <taxon>Lactobacillales</taxon>
        <taxon>Lactobacillaceae</taxon>
        <taxon>Bombilactobacillus</taxon>
    </lineage>
</organism>
<evidence type="ECO:0000256" key="3">
    <source>
        <dbReference type="ARBA" id="ARBA00022723"/>
    </source>
</evidence>